<dbReference type="GO" id="GO:0003723">
    <property type="term" value="F:RNA binding"/>
    <property type="evidence" value="ECO:0007669"/>
    <property type="project" value="UniProtKB-UniRule"/>
</dbReference>
<evidence type="ECO:0000256" key="2">
    <source>
        <dbReference type="SAM" id="MobiDB-lite"/>
    </source>
</evidence>
<dbReference type="Proteomes" id="UP001187192">
    <property type="component" value="Unassembled WGS sequence"/>
</dbReference>
<dbReference type="Pfam" id="PF00013">
    <property type="entry name" value="KH_1"/>
    <property type="match status" value="1"/>
</dbReference>
<dbReference type="GO" id="GO:0006307">
    <property type="term" value="P:DNA alkylation repair"/>
    <property type="evidence" value="ECO:0007669"/>
    <property type="project" value="InterPro"/>
</dbReference>
<dbReference type="PANTHER" id="PTHR13360:SF1">
    <property type="entry name" value="ACTIVATING SIGNAL COINTEGRATOR 1 COMPLEX SUBUNIT 1"/>
    <property type="match status" value="1"/>
</dbReference>
<feature type="region of interest" description="Disordered" evidence="2">
    <location>
        <begin position="258"/>
        <end position="278"/>
    </location>
</feature>
<dbReference type="InterPro" id="IPR004087">
    <property type="entry name" value="KH_dom"/>
</dbReference>
<dbReference type="Pfam" id="PF10469">
    <property type="entry name" value="AKAP7_NLS"/>
    <property type="match status" value="1"/>
</dbReference>
<keyword evidence="5" id="KW-1185">Reference proteome</keyword>
<proteinExistence type="predicted"/>
<keyword evidence="1" id="KW-0694">RNA-binding</keyword>
<dbReference type="InterPro" id="IPR019510">
    <property type="entry name" value="AKAP7-like_phosphoesterase"/>
</dbReference>
<name>A0AA88DFU7_FICCA</name>
<organism evidence="4 5">
    <name type="scientific">Ficus carica</name>
    <name type="common">Common fig</name>
    <dbReference type="NCBI Taxonomy" id="3494"/>
    <lineage>
        <taxon>Eukaryota</taxon>
        <taxon>Viridiplantae</taxon>
        <taxon>Streptophyta</taxon>
        <taxon>Embryophyta</taxon>
        <taxon>Tracheophyta</taxon>
        <taxon>Spermatophyta</taxon>
        <taxon>Magnoliopsida</taxon>
        <taxon>eudicotyledons</taxon>
        <taxon>Gunneridae</taxon>
        <taxon>Pentapetalae</taxon>
        <taxon>rosids</taxon>
        <taxon>fabids</taxon>
        <taxon>Rosales</taxon>
        <taxon>Moraceae</taxon>
        <taxon>Ficeae</taxon>
        <taxon>Ficus</taxon>
    </lineage>
</organism>
<feature type="domain" description="K Homology" evidence="3">
    <location>
        <begin position="148"/>
        <end position="216"/>
    </location>
</feature>
<dbReference type="Gene3D" id="3.90.1140.10">
    <property type="entry name" value="Cyclic phosphodiesterase"/>
    <property type="match status" value="1"/>
</dbReference>
<dbReference type="SUPFAM" id="SSF54791">
    <property type="entry name" value="Eukaryotic type KH-domain (KH-domain type I)"/>
    <property type="match status" value="1"/>
</dbReference>
<reference evidence="4" key="1">
    <citation type="submission" date="2023-07" db="EMBL/GenBank/DDBJ databases">
        <title>draft genome sequence of fig (Ficus carica).</title>
        <authorList>
            <person name="Takahashi T."/>
            <person name="Nishimura K."/>
        </authorList>
    </citation>
    <scope>NUCLEOTIDE SEQUENCE</scope>
</reference>
<evidence type="ECO:0000313" key="5">
    <source>
        <dbReference type="Proteomes" id="UP001187192"/>
    </source>
</evidence>
<dbReference type="AlphaFoldDB" id="A0AA88DFU7"/>
<dbReference type="EMBL" id="BTGU01000006">
    <property type="protein sequence ID" value="GMN37179.1"/>
    <property type="molecule type" value="Genomic_DNA"/>
</dbReference>
<dbReference type="GO" id="GO:0005634">
    <property type="term" value="C:nucleus"/>
    <property type="evidence" value="ECO:0007669"/>
    <property type="project" value="TreeGrafter"/>
</dbReference>
<dbReference type="InterPro" id="IPR036612">
    <property type="entry name" value="KH_dom_type_1_sf"/>
</dbReference>
<dbReference type="PROSITE" id="PS50084">
    <property type="entry name" value="KH_TYPE_1"/>
    <property type="match status" value="1"/>
</dbReference>
<sequence>MIACRSLFRVDRVLKLTNSCNALKPIGYFQGYGAYHVLNHKVKMGGGKDKQSAGKQGKKLKAINPVWRPVSTQASSYEECSIMDVEVESGAEIQVQEVHSSTSTSISNAQIVTELTEEVSEITDPITSSSGLDGSGEDRVLKGKSVVSAEKHSISVGASLFRFIRGKGGATQKKIEEEMGVNIVFPSLKKEDSVIIEGVSIDSVSQASASIQAIIDQAVKSPNLEYSHFISLPLAIHPELVEKLFMFQNSILGCSSDHHREENMVSDTNEDSTENEDEVQKLEKGPGVAVKLNVDDDKERVNVNITNVPLVSYAPKASKSSYISGMKLVILCDATAPQQLQYLFDSLKKERFELRVDDLMFVPCNMLVLFAPGAMGLNMGIEKSIFPNPKTFHLTVLMLKLWNKERVNAAAEVLQSISSQVIDALDNRPVSVRLRGLDCMRGSLAKARVVYLPVEEIGGEGRLLLACPFLEVIIDAFVKAGLVLEKDANHSLKLHATVMNARHRKRTKWTRNADSFDARTIFKQYGSEDWGDYVIHEAHLSQRFAYDDNGYYHCCASIPFPVNMQAD</sequence>
<evidence type="ECO:0000256" key="1">
    <source>
        <dbReference type="PROSITE-ProRule" id="PRU00117"/>
    </source>
</evidence>
<dbReference type="PANTHER" id="PTHR13360">
    <property type="entry name" value="ACTIVATING SIGNAL COINTEGRATOR 1 COMPLEX SUBUNIT 1"/>
    <property type="match status" value="1"/>
</dbReference>
<dbReference type="SMART" id="SM00322">
    <property type="entry name" value="KH"/>
    <property type="match status" value="1"/>
</dbReference>
<dbReference type="SUPFAM" id="SSF55144">
    <property type="entry name" value="LigT-like"/>
    <property type="match status" value="1"/>
</dbReference>
<comment type="caution">
    <text evidence="4">The sequence shown here is derived from an EMBL/GenBank/DDBJ whole genome shotgun (WGS) entry which is preliminary data.</text>
</comment>
<dbReference type="GO" id="GO:0006355">
    <property type="term" value="P:regulation of DNA-templated transcription"/>
    <property type="evidence" value="ECO:0007669"/>
    <property type="project" value="TreeGrafter"/>
</dbReference>
<dbReference type="InterPro" id="IPR004088">
    <property type="entry name" value="KH_dom_type_1"/>
</dbReference>
<feature type="compositionally biased region" description="Acidic residues" evidence="2">
    <location>
        <begin position="268"/>
        <end position="277"/>
    </location>
</feature>
<dbReference type="InterPro" id="IPR009097">
    <property type="entry name" value="Cyclic_Pdiesterase"/>
</dbReference>
<evidence type="ECO:0000259" key="3">
    <source>
        <dbReference type="SMART" id="SM00322"/>
    </source>
</evidence>
<protein>
    <recommendedName>
        <fullName evidence="3">K Homology domain-containing protein</fullName>
    </recommendedName>
</protein>
<gene>
    <name evidence="4" type="ORF">TIFTF001_006605</name>
</gene>
<dbReference type="Gene3D" id="3.30.1370.10">
    <property type="entry name" value="K Homology domain, type 1"/>
    <property type="match status" value="1"/>
</dbReference>
<evidence type="ECO:0000313" key="4">
    <source>
        <dbReference type="EMBL" id="GMN37179.1"/>
    </source>
</evidence>
<dbReference type="InterPro" id="IPR009210">
    <property type="entry name" value="ASCC1"/>
</dbReference>
<accession>A0AA88DFU7</accession>